<gene>
    <name evidence="2" type="ORF">FB45DRAFT_1035328</name>
</gene>
<dbReference type="Gene3D" id="1.20.1280.50">
    <property type="match status" value="1"/>
</dbReference>
<dbReference type="Pfam" id="PF12937">
    <property type="entry name" value="F-box-like"/>
    <property type="match status" value="1"/>
</dbReference>
<comment type="caution">
    <text evidence="2">The sequence shown here is derived from an EMBL/GenBank/DDBJ whole genome shotgun (WGS) entry which is preliminary data.</text>
</comment>
<name>A0AAD7FEB9_9AGAR</name>
<sequence>MSKMPHTQCRSVLESVMPAYTDVRQRDPPSAVPNRGHDDTIRRIDSRVVTGLCLPSARCYSIMGSSPSSTAKIPLPWDDAKSTTLSRLWYPDACVQSYGLLHLPNRTYCGHDGSSVPPVSLLPLLFTMTSRPSALALTGGHFVVDSLTSTRFSFLLRSRHAKASHAKASRYLTRVAGLEALAAMKPLYRDLHGGTFTTSVESVEDDPEKDSRQLTDVAVNSCFLSFILMLSEDRRSTIPDRSQHQSVRGELAAIPYPVLTLPTEITSEIFLHYTSDFETPRFGTLILASVCSSWREVALSTPRLWTRFDRAVSRTAEVDDIRMSSLLRAWIARSGKLPLNLCIGLPDGEHPEHANLLRVLVEHCSQWNALCLDCDGPLDIPVDFPGPLLALTTLRVQGVRGNTTIPRLPAAPCLREVLLHNARLVDTDWIASLPWSQLTTLRLQVHLSECSQILEHTPNLECLDLESEATEPTAPPISAPQILHHLHTMSIGDGFSYDGRPLTSHSPRAPQSSLPFHLLLPLEGVFDVQAMKAHLSVASTVQSLDCWGVSSPTFHELCHTLADNATLFPALTTLELSDCATDISLKPLARMLEARREESRAVKLASFKLSFDPDLSIDEEHYTVSYLVNAIRELHLNGLQLDIEKASVEWYSDRINPQMIDAICGRASSN</sequence>
<dbReference type="Proteomes" id="UP001221142">
    <property type="component" value="Unassembled WGS sequence"/>
</dbReference>
<proteinExistence type="predicted"/>
<dbReference type="EMBL" id="JARKIF010000024">
    <property type="protein sequence ID" value="KAJ7615336.1"/>
    <property type="molecule type" value="Genomic_DNA"/>
</dbReference>
<dbReference type="InterPro" id="IPR036047">
    <property type="entry name" value="F-box-like_dom_sf"/>
</dbReference>
<reference evidence="2" key="1">
    <citation type="submission" date="2023-03" db="EMBL/GenBank/DDBJ databases">
        <title>Massive genome expansion in bonnet fungi (Mycena s.s.) driven by repeated elements and novel gene families across ecological guilds.</title>
        <authorList>
            <consortium name="Lawrence Berkeley National Laboratory"/>
            <person name="Harder C.B."/>
            <person name="Miyauchi S."/>
            <person name="Viragh M."/>
            <person name="Kuo A."/>
            <person name="Thoen E."/>
            <person name="Andreopoulos B."/>
            <person name="Lu D."/>
            <person name="Skrede I."/>
            <person name="Drula E."/>
            <person name="Henrissat B."/>
            <person name="Morin E."/>
            <person name="Kohler A."/>
            <person name="Barry K."/>
            <person name="LaButti K."/>
            <person name="Morin E."/>
            <person name="Salamov A."/>
            <person name="Lipzen A."/>
            <person name="Mereny Z."/>
            <person name="Hegedus B."/>
            <person name="Baldrian P."/>
            <person name="Stursova M."/>
            <person name="Weitz H."/>
            <person name="Taylor A."/>
            <person name="Grigoriev I.V."/>
            <person name="Nagy L.G."/>
            <person name="Martin F."/>
            <person name="Kauserud H."/>
        </authorList>
    </citation>
    <scope>NUCLEOTIDE SEQUENCE</scope>
    <source>
        <strain evidence="2">9284</strain>
    </source>
</reference>
<keyword evidence="3" id="KW-1185">Reference proteome</keyword>
<evidence type="ECO:0000259" key="1">
    <source>
        <dbReference type="Pfam" id="PF12937"/>
    </source>
</evidence>
<dbReference type="AlphaFoldDB" id="A0AAD7FEB9"/>
<dbReference type="SUPFAM" id="SSF81383">
    <property type="entry name" value="F-box domain"/>
    <property type="match status" value="1"/>
</dbReference>
<protein>
    <recommendedName>
        <fullName evidence="1">F-box domain-containing protein</fullName>
    </recommendedName>
</protein>
<dbReference type="Gene3D" id="3.80.10.10">
    <property type="entry name" value="Ribonuclease Inhibitor"/>
    <property type="match status" value="1"/>
</dbReference>
<feature type="domain" description="F-box" evidence="1">
    <location>
        <begin position="259"/>
        <end position="310"/>
    </location>
</feature>
<evidence type="ECO:0000313" key="2">
    <source>
        <dbReference type="EMBL" id="KAJ7615336.1"/>
    </source>
</evidence>
<dbReference type="SUPFAM" id="SSF52047">
    <property type="entry name" value="RNI-like"/>
    <property type="match status" value="1"/>
</dbReference>
<dbReference type="InterPro" id="IPR032675">
    <property type="entry name" value="LRR_dom_sf"/>
</dbReference>
<accession>A0AAD7FEB9</accession>
<organism evidence="2 3">
    <name type="scientific">Roridomyces roridus</name>
    <dbReference type="NCBI Taxonomy" id="1738132"/>
    <lineage>
        <taxon>Eukaryota</taxon>
        <taxon>Fungi</taxon>
        <taxon>Dikarya</taxon>
        <taxon>Basidiomycota</taxon>
        <taxon>Agaricomycotina</taxon>
        <taxon>Agaricomycetes</taxon>
        <taxon>Agaricomycetidae</taxon>
        <taxon>Agaricales</taxon>
        <taxon>Marasmiineae</taxon>
        <taxon>Mycenaceae</taxon>
        <taxon>Roridomyces</taxon>
    </lineage>
</organism>
<dbReference type="InterPro" id="IPR001810">
    <property type="entry name" value="F-box_dom"/>
</dbReference>
<evidence type="ECO:0000313" key="3">
    <source>
        <dbReference type="Proteomes" id="UP001221142"/>
    </source>
</evidence>